<dbReference type="Gene3D" id="1.20.1260.10">
    <property type="match status" value="1"/>
</dbReference>
<keyword evidence="4" id="KW-1185">Reference proteome</keyword>
<evidence type="ECO:0000313" key="3">
    <source>
        <dbReference type="EMBL" id="SHM77288.1"/>
    </source>
</evidence>
<gene>
    <name evidence="3" type="ORF">SAMN05660826_01913</name>
</gene>
<dbReference type="InterPro" id="IPR003251">
    <property type="entry name" value="Rr_diiron-bd_dom"/>
</dbReference>
<accession>A0A1M7LII1</accession>
<reference evidence="4" key="1">
    <citation type="submission" date="2016-11" db="EMBL/GenBank/DDBJ databases">
        <authorList>
            <person name="Varghese N."/>
            <person name="Submissions S."/>
        </authorList>
    </citation>
    <scope>NUCLEOTIDE SEQUENCE [LARGE SCALE GENOMIC DNA]</scope>
    <source>
        <strain evidence="4">DSM 18802</strain>
    </source>
</reference>
<dbReference type="Proteomes" id="UP000184375">
    <property type="component" value="Unassembled WGS sequence"/>
</dbReference>
<dbReference type="STRING" id="447595.SAMN05660826_01913"/>
<protein>
    <submittedName>
        <fullName evidence="3">Rubrerythrin</fullName>
    </submittedName>
</protein>
<organism evidence="3 4">
    <name type="scientific">Caldanaerovirga acetigignens</name>
    <dbReference type="NCBI Taxonomy" id="447595"/>
    <lineage>
        <taxon>Bacteria</taxon>
        <taxon>Bacillati</taxon>
        <taxon>Bacillota</taxon>
        <taxon>Clostridia</taxon>
        <taxon>Thermosediminibacterales</taxon>
        <taxon>Thermosediminibacteraceae</taxon>
        <taxon>Caldanaerovirga</taxon>
    </lineage>
</organism>
<dbReference type="InterPro" id="IPR012347">
    <property type="entry name" value="Ferritin-like"/>
</dbReference>
<name>A0A1M7LII1_9FIRM</name>
<keyword evidence="1" id="KW-0175">Coiled coil</keyword>
<dbReference type="AlphaFoldDB" id="A0A1M7LII1"/>
<feature type="domain" description="Rubrerythrin diiron-binding" evidence="2">
    <location>
        <begin position="3"/>
        <end position="144"/>
    </location>
</feature>
<proteinExistence type="predicted"/>
<dbReference type="PANTHER" id="PTHR33531:SF7">
    <property type="entry name" value="HYPOTHETICAL MEMBRANE PROTEIN, CONSERVED"/>
    <property type="match status" value="1"/>
</dbReference>
<dbReference type="EMBL" id="FRCR01000012">
    <property type="protein sequence ID" value="SHM77288.1"/>
    <property type="molecule type" value="Genomic_DNA"/>
</dbReference>
<dbReference type="SUPFAM" id="SSF47240">
    <property type="entry name" value="Ferritin-like"/>
    <property type="match status" value="1"/>
</dbReference>
<feature type="coiled-coil region" evidence="1">
    <location>
        <begin position="61"/>
        <end position="88"/>
    </location>
</feature>
<dbReference type="CDD" id="cd01045">
    <property type="entry name" value="Ferritin_like_AB"/>
    <property type="match status" value="1"/>
</dbReference>
<dbReference type="PANTHER" id="PTHR33531">
    <property type="entry name" value="RUBRERYTHRIN SUBFAMILY"/>
    <property type="match status" value="1"/>
</dbReference>
<dbReference type="RefSeq" id="WP_073257889.1">
    <property type="nucleotide sequence ID" value="NZ_FRCR01000012.1"/>
</dbReference>
<evidence type="ECO:0000313" key="4">
    <source>
        <dbReference type="Proteomes" id="UP000184375"/>
    </source>
</evidence>
<dbReference type="GO" id="GO:0046872">
    <property type="term" value="F:metal ion binding"/>
    <property type="evidence" value="ECO:0007669"/>
    <property type="project" value="InterPro"/>
</dbReference>
<dbReference type="InterPro" id="IPR009078">
    <property type="entry name" value="Ferritin-like_SF"/>
</dbReference>
<evidence type="ECO:0000256" key="1">
    <source>
        <dbReference type="SAM" id="Coils"/>
    </source>
</evidence>
<evidence type="ECO:0000259" key="2">
    <source>
        <dbReference type="Pfam" id="PF02915"/>
    </source>
</evidence>
<dbReference type="GO" id="GO:0016491">
    <property type="term" value="F:oxidoreductase activity"/>
    <property type="evidence" value="ECO:0007669"/>
    <property type="project" value="InterPro"/>
</dbReference>
<dbReference type="OrthoDB" id="1729872at2"/>
<dbReference type="Pfam" id="PF02915">
    <property type="entry name" value="Rubrerythrin"/>
    <property type="match status" value="1"/>
</dbReference>
<sequence>MKEILEKALKFEQEGYEYYMKISKQIINPLAKRLFESLAQQEKVHEEIIKSLFASNNFDSVKEFKSNTALLEEELKALFSQLEDCQRKIPLDHIEGYKLAMEMEKRGYEMYKKFHIEAKSEEEKKFFEALMKEELEHLNSLDNVYRFLTGTEVWYSEEESKVWNWMNT</sequence>